<comment type="caution">
    <text evidence="2">The sequence shown here is derived from an EMBL/GenBank/DDBJ whole genome shotgun (WGS) entry which is preliminary data.</text>
</comment>
<sequence>MFEPSRGTQKNLFDASMKECAYVTQGSLRRRKAGSEKEDERCKPEDRHEEEAGRPEEEEERREERGDPGEPIRGKAGTEHESRGAAMTNGESGKAWMDVALPGTRPLVRSTIRAGGEGREGPGRRAGARRSTGTKR</sequence>
<keyword evidence="3" id="KW-1185">Reference proteome</keyword>
<feature type="compositionally biased region" description="Basic and acidic residues" evidence="1">
    <location>
        <begin position="33"/>
        <end position="55"/>
    </location>
</feature>
<evidence type="ECO:0000256" key="1">
    <source>
        <dbReference type="SAM" id="MobiDB-lite"/>
    </source>
</evidence>
<evidence type="ECO:0000313" key="3">
    <source>
        <dbReference type="Proteomes" id="UP001066276"/>
    </source>
</evidence>
<reference evidence="2" key="1">
    <citation type="journal article" date="2022" name="bioRxiv">
        <title>Sequencing and chromosome-scale assembly of the giantPleurodeles waltlgenome.</title>
        <authorList>
            <person name="Brown T."/>
            <person name="Elewa A."/>
            <person name="Iarovenko S."/>
            <person name="Subramanian E."/>
            <person name="Araus A.J."/>
            <person name="Petzold A."/>
            <person name="Susuki M."/>
            <person name="Suzuki K.-i.T."/>
            <person name="Hayashi T."/>
            <person name="Toyoda A."/>
            <person name="Oliveira C."/>
            <person name="Osipova E."/>
            <person name="Leigh N.D."/>
            <person name="Simon A."/>
            <person name="Yun M.H."/>
        </authorList>
    </citation>
    <scope>NUCLEOTIDE SEQUENCE</scope>
    <source>
        <strain evidence="2">20211129_DDA</strain>
        <tissue evidence="2">Liver</tissue>
    </source>
</reference>
<dbReference type="AlphaFoldDB" id="A0AAV7X040"/>
<feature type="compositionally biased region" description="Basic residues" evidence="1">
    <location>
        <begin position="126"/>
        <end position="136"/>
    </location>
</feature>
<evidence type="ECO:0000313" key="2">
    <source>
        <dbReference type="EMBL" id="KAJ1217650.1"/>
    </source>
</evidence>
<feature type="compositionally biased region" description="Basic and acidic residues" evidence="1">
    <location>
        <begin position="62"/>
        <end position="83"/>
    </location>
</feature>
<name>A0AAV7X040_PLEWA</name>
<accession>A0AAV7X040</accession>
<gene>
    <name evidence="2" type="ORF">NDU88_005243</name>
</gene>
<organism evidence="2 3">
    <name type="scientific">Pleurodeles waltl</name>
    <name type="common">Iberian ribbed newt</name>
    <dbReference type="NCBI Taxonomy" id="8319"/>
    <lineage>
        <taxon>Eukaryota</taxon>
        <taxon>Metazoa</taxon>
        <taxon>Chordata</taxon>
        <taxon>Craniata</taxon>
        <taxon>Vertebrata</taxon>
        <taxon>Euteleostomi</taxon>
        <taxon>Amphibia</taxon>
        <taxon>Batrachia</taxon>
        <taxon>Caudata</taxon>
        <taxon>Salamandroidea</taxon>
        <taxon>Salamandridae</taxon>
        <taxon>Pleurodelinae</taxon>
        <taxon>Pleurodeles</taxon>
    </lineage>
</organism>
<proteinExistence type="predicted"/>
<dbReference type="EMBL" id="JANPWB010000001">
    <property type="protein sequence ID" value="KAJ1217650.1"/>
    <property type="molecule type" value="Genomic_DNA"/>
</dbReference>
<feature type="region of interest" description="Disordered" evidence="1">
    <location>
        <begin position="23"/>
        <end position="136"/>
    </location>
</feature>
<protein>
    <submittedName>
        <fullName evidence="2">Uncharacterized protein</fullName>
    </submittedName>
</protein>
<dbReference type="Proteomes" id="UP001066276">
    <property type="component" value="Chromosome 1_1"/>
</dbReference>